<dbReference type="PROSITE" id="PS50011">
    <property type="entry name" value="PROTEIN_KINASE_DOM"/>
    <property type="match status" value="1"/>
</dbReference>
<dbReference type="CDD" id="cd14014">
    <property type="entry name" value="STKc_PknB_like"/>
    <property type="match status" value="1"/>
</dbReference>
<dbReference type="PANTHER" id="PTHR43289:SF30">
    <property type="entry name" value="NON-SPECIFIC SERINE_THREONINE PROTEIN KINASE"/>
    <property type="match status" value="1"/>
</dbReference>
<gene>
    <name evidence="8" type="ORF">FDG2_2284</name>
</gene>
<keyword evidence="4" id="KW-0067">ATP-binding</keyword>
<keyword evidence="2" id="KW-0547">Nucleotide-binding</keyword>
<evidence type="ECO:0000313" key="8">
    <source>
        <dbReference type="EMBL" id="SBW22196.1"/>
    </source>
</evidence>
<keyword evidence="6" id="KW-0812">Transmembrane</keyword>
<keyword evidence="9" id="KW-1185">Reference proteome</keyword>
<dbReference type="EMBL" id="FLUV01000956">
    <property type="protein sequence ID" value="SBW22196.1"/>
    <property type="molecule type" value="Genomic_DNA"/>
</dbReference>
<evidence type="ECO:0000256" key="6">
    <source>
        <dbReference type="SAM" id="Phobius"/>
    </source>
</evidence>
<evidence type="ECO:0000256" key="3">
    <source>
        <dbReference type="ARBA" id="ARBA00022777"/>
    </source>
</evidence>
<dbReference type="InterPro" id="IPR008271">
    <property type="entry name" value="Ser/Thr_kinase_AS"/>
</dbReference>
<dbReference type="AlphaFoldDB" id="A0A1C3NXB6"/>
<dbReference type="PANTHER" id="PTHR43289">
    <property type="entry name" value="MITOGEN-ACTIVATED PROTEIN KINASE KINASE KINASE 20-RELATED"/>
    <property type="match status" value="1"/>
</dbReference>
<dbReference type="Gene3D" id="1.10.510.10">
    <property type="entry name" value="Transferase(Phosphotransferase) domain 1"/>
    <property type="match status" value="1"/>
</dbReference>
<keyword evidence="1" id="KW-0808">Transferase</keyword>
<keyword evidence="6" id="KW-1133">Transmembrane helix</keyword>
<accession>A0A1C3NXB6</accession>
<dbReference type="SUPFAM" id="SSF56112">
    <property type="entry name" value="Protein kinase-like (PK-like)"/>
    <property type="match status" value="1"/>
</dbReference>
<protein>
    <recommendedName>
        <fullName evidence="7">Protein kinase domain-containing protein</fullName>
    </recommendedName>
</protein>
<dbReference type="Pfam" id="PF00069">
    <property type="entry name" value="Pkinase"/>
    <property type="match status" value="1"/>
</dbReference>
<feature type="region of interest" description="Disordered" evidence="5">
    <location>
        <begin position="434"/>
        <end position="493"/>
    </location>
</feature>
<evidence type="ECO:0000256" key="1">
    <source>
        <dbReference type="ARBA" id="ARBA00022679"/>
    </source>
</evidence>
<evidence type="ECO:0000256" key="4">
    <source>
        <dbReference type="ARBA" id="ARBA00022840"/>
    </source>
</evidence>
<dbReference type="InterPro" id="IPR011009">
    <property type="entry name" value="Kinase-like_dom_sf"/>
</dbReference>
<dbReference type="Proteomes" id="UP000199013">
    <property type="component" value="Unassembled WGS sequence"/>
</dbReference>
<feature type="compositionally biased region" description="Polar residues" evidence="5">
    <location>
        <begin position="450"/>
        <end position="461"/>
    </location>
</feature>
<feature type="transmembrane region" description="Helical" evidence="6">
    <location>
        <begin position="395"/>
        <end position="418"/>
    </location>
</feature>
<sequence length="572" mass="61220">MPARRDLEAGDTFAGYTIESIRGSGSFGTVYVALESRMGVHRRVALKVIAPGSGVDGFVGRKRFLREAEVLCTISHPHIITLHDAGEQDGLLYLAMQLMANDLDREIRRRGRLPAAMAGDIASQVASALNAAHERDVIHRDIKPANILLYQDESTIHAYLADFGLARHASATRLTATGSSPGTYLYMAPEQLDGEEATQASDIYAVGLLLHEMMFGFPRCRDEKCQQLAAEPVAARLHAITRQACEAKPDARYPDAAALHRDIAAVLDGQPITAPPRRATQVLARVQPVPGPLASGYDLDPAPSLDFPREPSPTNHHAPFLSDPGQSEDGLNGQRQTFSSWMHLPGPRRHAESRPVFREGAVTAVSGAGDRETRIRGGRKQPAARRRPAPIPVSVRFLLVIILIVAVVTLVIFIGPIMPGTKASHAAPVLSASPAQTNSLDTPSLGEAPSRSQAPATTGQPSGLPVPRTQHPPAATSRPLAPPIPPSASLNPPAVPAVASSTVRRRYVCATDASLRSSYGSNTQTIAVLRHGDEFDADGQPEENGWMHGYAPSVNLSGWVLSKYVKTACTTS</sequence>
<feature type="domain" description="Protein kinase" evidence="7">
    <location>
        <begin position="16"/>
        <end position="263"/>
    </location>
</feature>
<reference evidence="9" key="1">
    <citation type="submission" date="2016-02" db="EMBL/GenBank/DDBJ databases">
        <authorList>
            <person name="Wibberg D."/>
        </authorList>
    </citation>
    <scope>NUCLEOTIDE SEQUENCE [LARGE SCALE GENOMIC DNA]</scope>
</reference>
<keyword evidence="6" id="KW-0472">Membrane</keyword>
<evidence type="ECO:0000259" key="7">
    <source>
        <dbReference type="PROSITE" id="PS50011"/>
    </source>
</evidence>
<evidence type="ECO:0000256" key="5">
    <source>
        <dbReference type="SAM" id="MobiDB-lite"/>
    </source>
</evidence>
<proteinExistence type="predicted"/>
<dbReference type="GO" id="GO:0005524">
    <property type="term" value="F:ATP binding"/>
    <property type="evidence" value="ECO:0007669"/>
    <property type="project" value="UniProtKB-KW"/>
</dbReference>
<organism evidence="8 9">
    <name type="scientific">Candidatus Protofrankia californiensis</name>
    <dbReference type="NCBI Taxonomy" id="1839754"/>
    <lineage>
        <taxon>Bacteria</taxon>
        <taxon>Bacillati</taxon>
        <taxon>Actinomycetota</taxon>
        <taxon>Actinomycetes</taxon>
        <taxon>Frankiales</taxon>
        <taxon>Frankiaceae</taxon>
        <taxon>Protofrankia</taxon>
    </lineage>
</organism>
<feature type="region of interest" description="Disordered" evidence="5">
    <location>
        <begin position="294"/>
        <end position="333"/>
    </location>
</feature>
<dbReference type="Gene3D" id="3.30.200.20">
    <property type="entry name" value="Phosphorylase Kinase, domain 1"/>
    <property type="match status" value="1"/>
</dbReference>
<keyword evidence="3" id="KW-0418">Kinase</keyword>
<dbReference type="SMART" id="SM00220">
    <property type="entry name" value="S_TKc"/>
    <property type="match status" value="1"/>
</dbReference>
<evidence type="ECO:0000313" key="9">
    <source>
        <dbReference type="Proteomes" id="UP000199013"/>
    </source>
</evidence>
<dbReference type="GO" id="GO:0004674">
    <property type="term" value="F:protein serine/threonine kinase activity"/>
    <property type="evidence" value="ECO:0007669"/>
    <property type="project" value="TreeGrafter"/>
</dbReference>
<name>A0A1C3NXB6_9ACTN</name>
<dbReference type="InterPro" id="IPR000719">
    <property type="entry name" value="Prot_kinase_dom"/>
</dbReference>
<evidence type="ECO:0000256" key="2">
    <source>
        <dbReference type="ARBA" id="ARBA00022741"/>
    </source>
</evidence>
<dbReference type="PROSITE" id="PS00108">
    <property type="entry name" value="PROTEIN_KINASE_ST"/>
    <property type="match status" value="1"/>
</dbReference>